<dbReference type="InterPro" id="IPR058248">
    <property type="entry name" value="Lxx211020-like"/>
</dbReference>
<dbReference type="InterPro" id="IPR036182">
    <property type="entry name" value="PCuAC_sf"/>
</dbReference>
<protein>
    <submittedName>
        <fullName evidence="1">Copper chaperone PCu(A)C</fullName>
    </submittedName>
</protein>
<dbReference type="Pfam" id="PF04314">
    <property type="entry name" value="PCuAC"/>
    <property type="match status" value="1"/>
</dbReference>
<evidence type="ECO:0000313" key="2">
    <source>
        <dbReference type="Proteomes" id="UP000568751"/>
    </source>
</evidence>
<dbReference type="EMBL" id="JACCHT010000005">
    <property type="protein sequence ID" value="NYT28592.1"/>
    <property type="molecule type" value="Genomic_DNA"/>
</dbReference>
<dbReference type="InterPro" id="IPR007410">
    <property type="entry name" value="LpqE-like"/>
</dbReference>
<dbReference type="SUPFAM" id="SSF110087">
    <property type="entry name" value="DR1885-like metal-binding protein"/>
    <property type="match status" value="1"/>
</dbReference>
<dbReference type="PANTHER" id="PTHR36302:SF1">
    <property type="entry name" value="COPPER CHAPERONE PCU(A)C"/>
    <property type="match status" value="1"/>
</dbReference>
<organism evidence="1 2">
    <name type="scientific">Candidatus Thiodubiliella endoseptemdiera</name>
    <dbReference type="NCBI Taxonomy" id="2738886"/>
    <lineage>
        <taxon>Bacteria</taxon>
        <taxon>Pseudomonadati</taxon>
        <taxon>Pseudomonadota</taxon>
        <taxon>Gammaproteobacteria</taxon>
        <taxon>Candidatus Pseudothioglobaceae</taxon>
        <taxon>Candidatus Thiodubiliella</taxon>
    </lineage>
</organism>
<comment type="caution">
    <text evidence="1">The sequence shown here is derived from an EMBL/GenBank/DDBJ whole genome shotgun (WGS) entry which is preliminary data.</text>
</comment>
<dbReference type="AlphaFoldDB" id="A0A853F4L8"/>
<reference evidence="1 2" key="1">
    <citation type="submission" date="2020-05" db="EMBL/GenBank/DDBJ databases">
        <title>Horizontal transmission and recombination maintain forever young bacterial symbiont genomes.</title>
        <authorList>
            <person name="Russell S.L."/>
            <person name="Pepper-Tunick E."/>
            <person name="Svedberg J."/>
            <person name="Byrne A."/>
            <person name="Ruelas Castillo J."/>
            <person name="Vollmers C."/>
            <person name="Beinart R.A."/>
            <person name="Corbett-Detig R."/>
        </authorList>
    </citation>
    <scope>NUCLEOTIDE SEQUENCE [LARGE SCALE GENOMIC DNA]</scope>
    <source>
        <strain evidence="1">455</strain>
    </source>
</reference>
<dbReference type="PANTHER" id="PTHR36302">
    <property type="entry name" value="BLR7088 PROTEIN"/>
    <property type="match status" value="1"/>
</dbReference>
<dbReference type="Gene3D" id="2.60.40.1890">
    <property type="entry name" value="PCu(A)C copper chaperone"/>
    <property type="match status" value="1"/>
</dbReference>
<accession>A0A853F4L8</accession>
<evidence type="ECO:0000313" key="1">
    <source>
        <dbReference type="EMBL" id="NYT28592.1"/>
    </source>
</evidence>
<name>A0A853F4L8_9GAMM</name>
<sequence>MNKIITIGLLIFLAIFYVINSQKSIQIEGFYIVLPPSSKSASGYGIIKNKSNKPDVLIGVSSDDATVMLHQTQIHSNMANMVHHSKFSINAGNSLILRPMSYHLMLTHISKSARHSIKIKFEFKNAGIIEIKIPILDSHKYN</sequence>
<gene>
    <name evidence="1" type="ORF">H0A76_12470</name>
</gene>
<proteinExistence type="predicted"/>
<dbReference type="Proteomes" id="UP000568751">
    <property type="component" value="Unassembled WGS sequence"/>
</dbReference>